<evidence type="ECO:0000256" key="10">
    <source>
        <dbReference type="ARBA" id="ARBA00047481"/>
    </source>
</evidence>
<accession>A0A381QMM0</accession>
<dbReference type="EC" id="2.6.1.9" evidence="4"/>
<dbReference type="PROSITE" id="PS00599">
    <property type="entry name" value="AA_TRANSFER_CLASS_2"/>
    <property type="match status" value="1"/>
</dbReference>
<dbReference type="InterPro" id="IPR015421">
    <property type="entry name" value="PyrdxlP-dep_Trfase_major"/>
</dbReference>
<evidence type="ECO:0000256" key="4">
    <source>
        <dbReference type="ARBA" id="ARBA00012748"/>
    </source>
</evidence>
<evidence type="ECO:0000256" key="5">
    <source>
        <dbReference type="ARBA" id="ARBA00022576"/>
    </source>
</evidence>
<reference evidence="12" key="1">
    <citation type="submission" date="2018-05" db="EMBL/GenBank/DDBJ databases">
        <authorList>
            <person name="Lanie J.A."/>
            <person name="Ng W.-L."/>
            <person name="Kazmierczak K.M."/>
            <person name="Andrzejewski T.M."/>
            <person name="Davidsen T.M."/>
            <person name="Wayne K.J."/>
            <person name="Tettelin H."/>
            <person name="Glass J.I."/>
            <person name="Rusch D."/>
            <person name="Podicherti R."/>
            <person name="Tsui H.-C.T."/>
            <person name="Winkler M.E."/>
        </authorList>
    </citation>
    <scope>NUCLEOTIDE SEQUENCE</scope>
</reference>
<evidence type="ECO:0000256" key="6">
    <source>
        <dbReference type="ARBA" id="ARBA00022605"/>
    </source>
</evidence>
<sequence length="358" mass="40890">MSVDSSQQSIKVREAISSMGFYNPPLENRNPEEYMLMDFNEPPLPPPPEVVEKIAELLKKRIHAYPVYGDFLEKLGEYVGVPTENLLLTNGSDQGIDVILRCLLEKGDEVKMAQPGFPMFRQIAGTLGCSIDGPEFSRDLSFPHQKLKASVNRKTRLIVVINPNNPTGSAVSLEQIEDILKSFPDIPVLVDEAYYEFSGETCVSFLSSYPNLIVTRTFSKALGMPSLRLGYVIARPDFIKHLQKIRGPYDVNMVAVFAAREQLKHPEHWQGVVNHLLEESKPALEKFFDEHQVKYYSNKTNFMLVEPQDPVAACKFLKENKILVRQMRPPISHTFRMSLRMMPDMQRFMEVYGRFLNT</sequence>
<comment type="cofactor">
    <cofactor evidence="1">
        <name>pyridoxal 5'-phosphate</name>
        <dbReference type="ChEBI" id="CHEBI:597326"/>
    </cofactor>
</comment>
<evidence type="ECO:0000256" key="1">
    <source>
        <dbReference type="ARBA" id="ARBA00001933"/>
    </source>
</evidence>
<comment type="pathway">
    <text evidence="2">Amino-acid biosynthesis; L-histidine biosynthesis; L-histidine from 5-phospho-alpha-D-ribose 1-diphosphate: step 7/9.</text>
</comment>
<evidence type="ECO:0000256" key="2">
    <source>
        <dbReference type="ARBA" id="ARBA00005011"/>
    </source>
</evidence>
<dbReference type="CDD" id="cd00609">
    <property type="entry name" value="AAT_like"/>
    <property type="match status" value="1"/>
</dbReference>
<dbReference type="SUPFAM" id="SSF53383">
    <property type="entry name" value="PLP-dependent transferases"/>
    <property type="match status" value="1"/>
</dbReference>
<dbReference type="EMBL" id="UINC01001433">
    <property type="protein sequence ID" value="SUZ80591.1"/>
    <property type="molecule type" value="Genomic_DNA"/>
</dbReference>
<dbReference type="PANTHER" id="PTHR43643">
    <property type="entry name" value="HISTIDINOL-PHOSPHATE AMINOTRANSFERASE 2"/>
    <property type="match status" value="1"/>
</dbReference>
<keyword evidence="7" id="KW-0808">Transferase</keyword>
<dbReference type="InterPro" id="IPR050106">
    <property type="entry name" value="HistidinolP_aminotransfase"/>
</dbReference>
<feature type="domain" description="Aminotransferase class I/classII large" evidence="11">
    <location>
        <begin position="33"/>
        <end position="339"/>
    </location>
</feature>
<proteinExistence type="inferred from homology"/>
<dbReference type="GO" id="GO:0000105">
    <property type="term" value="P:L-histidine biosynthetic process"/>
    <property type="evidence" value="ECO:0007669"/>
    <property type="project" value="UniProtKB-KW"/>
</dbReference>
<dbReference type="AlphaFoldDB" id="A0A381QMM0"/>
<keyword evidence="8" id="KW-0663">Pyridoxal phosphate</keyword>
<evidence type="ECO:0000256" key="9">
    <source>
        <dbReference type="ARBA" id="ARBA00023102"/>
    </source>
</evidence>
<dbReference type="InterPro" id="IPR004839">
    <property type="entry name" value="Aminotransferase_I/II_large"/>
</dbReference>
<dbReference type="InterPro" id="IPR015422">
    <property type="entry name" value="PyrdxlP-dep_Trfase_small"/>
</dbReference>
<dbReference type="Pfam" id="PF00155">
    <property type="entry name" value="Aminotran_1_2"/>
    <property type="match status" value="1"/>
</dbReference>
<name>A0A381QMM0_9ZZZZ</name>
<dbReference type="GO" id="GO:0004400">
    <property type="term" value="F:histidinol-phosphate transaminase activity"/>
    <property type="evidence" value="ECO:0007669"/>
    <property type="project" value="UniProtKB-EC"/>
</dbReference>
<organism evidence="12">
    <name type="scientific">marine metagenome</name>
    <dbReference type="NCBI Taxonomy" id="408172"/>
    <lineage>
        <taxon>unclassified sequences</taxon>
        <taxon>metagenomes</taxon>
        <taxon>ecological metagenomes</taxon>
    </lineage>
</organism>
<evidence type="ECO:0000256" key="3">
    <source>
        <dbReference type="ARBA" id="ARBA00007970"/>
    </source>
</evidence>
<evidence type="ECO:0000313" key="12">
    <source>
        <dbReference type="EMBL" id="SUZ80591.1"/>
    </source>
</evidence>
<dbReference type="InterPro" id="IPR015424">
    <property type="entry name" value="PyrdxlP-dep_Trfase"/>
</dbReference>
<keyword evidence="9" id="KW-0368">Histidine biosynthesis</keyword>
<evidence type="ECO:0000256" key="8">
    <source>
        <dbReference type="ARBA" id="ARBA00022898"/>
    </source>
</evidence>
<evidence type="ECO:0000256" key="7">
    <source>
        <dbReference type="ARBA" id="ARBA00022679"/>
    </source>
</evidence>
<comment type="similarity">
    <text evidence="3">Belongs to the class-II pyridoxal-phosphate-dependent aminotransferase family. Histidinol-phosphate aminotransferase subfamily.</text>
</comment>
<dbReference type="Gene3D" id="3.90.1150.10">
    <property type="entry name" value="Aspartate Aminotransferase, domain 1"/>
    <property type="match status" value="1"/>
</dbReference>
<dbReference type="Gene3D" id="3.40.640.10">
    <property type="entry name" value="Type I PLP-dependent aspartate aminotransferase-like (Major domain)"/>
    <property type="match status" value="1"/>
</dbReference>
<protein>
    <recommendedName>
        <fullName evidence="4">histidinol-phosphate transaminase</fullName>
        <ecNumber evidence="4">2.6.1.9</ecNumber>
    </recommendedName>
</protein>
<dbReference type="InterPro" id="IPR001917">
    <property type="entry name" value="Aminotrans_II_pyridoxalP_BS"/>
</dbReference>
<keyword evidence="5" id="KW-0032">Aminotransferase</keyword>
<keyword evidence="6" id="KW-0028">Amino-acid biosynthesis</keyword>
<comment type="catalytic activity">
    <reaction evidence="10">
        <text>L-histidinol phosphate + 2-oxoglutarate = 3-(imidazol-4-yl)-2-oxopropyl phosphate + L-glutamate</text>
        <dbReference type="Rhea" id="RHEA:23744"/>
        <dbReference type="ChEBI" id="CHEBI:16810"/>
        <dbReference type="ChEBI" id="CHEBI:29985"/>
        <dbReference type="ChEBI" id="CHEBI:57766"/>
        <dbReference type="ChEBI" id="CHEBI:57980"/>
        <dbReference type="EC" id="2.6.1.9"/>
    </reaction>
</comment>
<dbReference type="GO" id="GO:0030170">
    <property type="term" value="F:pyridoxal phosphate binding"/>
    <property type="evidence" value="ECO:0007669"/>
    <property type="project" value="InterPro"/>
</dbReference>
<dbReference type="PANTHER" id="PTHR43643:SF6">
    <property type="entry name" value="HISTIDINOL-PHOSPHATE AMINOTRANSFERASE"/>
    <property type="match status" value="1"/>
</dbReference>
<evidence type="ECO:0000259" key="11">
    <source>
        <dbReference type="Pfam" id="PF00155"/>
    </source>
</evidence>
<gene>
    <name evidence="12" type="ORF">METZ01_LOCUS33445</name>
</gene>